<dbReference type="GO" id="GO:0000976">
    <property type="term" value="F:transcription cis-regulatory region binding"/>
    <property type="evidence" value="ECO:0007669"/>
    <property type="project" value="TreeGrafter"/>
</dbReference>
<evidence type="ECO:0000259" key="3">
    <source>
        <dbReference type="PROSITE" id="PS50977"/>
    </source>
</evidence>
<dbReference type="EMBL" id="AP022593">
    <property type="protein sequence ID" value="BBY49465.1"/>
    <property type="molecule type" value="Genomic_DNA"/>
</dbReference>
<dbReference type="AlphaFoldDB" id="A0A7I7S0K4"/>
<evidence type="ECO:0000256" key="2">
    <source>
        <dbReference type="PROSITE-ProRule" id="PRU00335"/>
    </source>
</evidence>
<dbReference type="RefSeq" id="WP_163919103.1">
    <property type="nucleotide sequence ID" value="NZ_AP022593.1"/>
</dbReference>
<dbReference type="InterPro" id="IPR050109">
    <property type="entry name" value="HTH-type_TetR-like_transc_reg"/>
</dbReference>
<dbReference type="Proteomes" id="UP000467428">
    <property type="component" value="Chromosome"/>
</dbReference>
<name>A0A7I7S0K4_9MYCO</name>
<feature type="DNA-binding region" description="H-T-H motif" evidence="2">
    <location>
        <begin position="32"/>
        <end position="51"/>
    </location>
</feature>
<dbReference type="PROSITE" id="PS50977">
    <property type="entry name" value="HTH_TETR_2"/>
    <property type="match status" value="1"/>
</dbReference>
<reference evidence="4 5" key="1">
    <citation type="journal article" date="2019" name="Emerg. Microbes Infect.">
        <title>Comprehensive subspecies identification of 175 nontuberculous mycobacteria species based on 7547 genomic profiles.</title>
        <authorList>
            <person name="Matsumoto Y."/>
            <person name="Kinjo T."/>
            <person name="Motooka D."/>
            <person name="Nabeya D."/>
            <person name="Jung N."/>
            <person name="Uechi K."/>
            <person name="Horii T."/>
            <person name="Iida T."/>
            <person name="Fujita J."/>
            <person name="Nakamura S."/>
        </authorList>
    </citation>
    <scope>NUCLEOTIDE SEQUENCE [LARGE SCALE GENOMIC DNA]</scope>
    <source>
        <strain evidence="4 5">JCM 18538</strain>
    </source>
</reference>
<dbReference type="SUPFAM" id="SSF46689">
    <property type="entry name" value="Homeodomain-like"/>
    <property type="match status" value="1"/>
</dbReference>
<geneLocation type="plasmid" evidence="5">
    <name>pjcm18538 dna</name>
</geneLocation>
<dbReference type="PRINTS" id="PR00455">
    <property type="entry name" value="HTHTETR"/>
</dbReference>
<evidence type="ECO:0000256" key="1">
    <source>
        <dbReference type="ARBA" id="ARBA00023125"/>
    </source>
</evidence>
<evidence type="ECO:0000313" key="4">
    <source>
        <dbReference type="EMBL" id="BBY49465.1"/>
    </source>
</evidence>
<dbReference type="Gene3D" id="1.10.357.10">
    <property type="entry name" value="Tetracycline Repressor, domain 2"/>
    <property type="match status" value="1"/>
</dbReference>
<accession>A0A7I7S0K4</accession>
<dbReference type="Pfam" id="PF00440">
    <property type="entry name" value="TetR_N"/>
    <property type="match status" value="1"/>
</dbReference>
<protein>
    <recommendedName>
        <fullName evidence="3">HTH tetR-type domain-containing protein</fullName>
    </recommendedName>
</protein>
<dbReference type="GO" id="GO:0003700">
    <property type="term" value="F:DNA-binding transcription factor activity"/>
    <property type="evidence" value="ECO:0007669"/>
    <property type="project" value="TreeGrafter"/>
</dbReference>
<proteinExistence type="predicted"/>
<dbReference type="PANTHER" id="PTHR30055:SF226">
    <property type="entry name" value="HTH-TYPE TRANSCRIPTIONAL REGULATOR PKSA"/>
    <property type="match status" value="1"/>
</dbReference>
<dbReference type="InterPro" id="IPR001647">
    <property type="entry name" value="HTH_TetR"/>
</dbReference>
<dbReference type="KEGG" id="marz:MARA_29330"/>
<evidence type="ECO:0000313" key="5">
    <source>
        <dbReference type="Proteomes" id="UP000467428"/>
    </source>
</evidence>
<feature type="domain" description="HTH tetR-type" evidence="3">
    <location>
        <begin position="9"/>
        <end position="69"/>
    </location>
</feature>
<dbReference type="InterPro" id="IPR009057">
    <property type="entry name" value="Homeodomain-like_sf"/>
</dbReference>
<gene>
    <name evidence="4" type="ORF">MARA_29330</name>
</gene>
<keyword evidence="5" id="KW-1185">Reference proteome</keyword>
<organism evidence="4 5">
    <name type="scientific">Mycolicibacterium arabiense</name>
    <dbReference type="NCBI Taxonomy" id="1286181"/>
    <lineage>
        <taxon>Bacteria</taxon>
        <taxon>Bacillati</taxon>
        <taxon>Actinomycetota</taxon>
        <taxon>Actinomycetes</taxon>
        <taxon>Mycobacteriales</taxon>
        <taxon>Mycobacteriaceae</taxon>
        <taxon>Mycolicibacterium</taxon>
    </lineage>
</organism>
<dbReference type="PANTHER" id="PTHR30055">
    <property type="entry name" value="HTH-TYPE TRANSCRIPTIONAL REGULATOR RUTR"/>
    <property type="match status" value="1"/>
</dbReference>
<keyword evidence="1 2" id="KW-0238">DNA-binding</keyword>
<sequence>MAVRQDESRRRREAVFAATWDLVAAQGFSAVTMRQVAERAGVALGTIFLYASNKDELLLRVFGERLSARWDAFLAASESEPSLRRVEAFYDDCLTMFFDDVDNVGAYYTLLLRYPTSTFSEVVELRARLRRIVREAVGDGTLAEADDAAALEQAYYGAFAMAVLEHVHVGDQKRTRATMGRSMALLRRGAGVGEAGTAGF</sequence>